<organism evidence="2 3">
    <name type="scientific">Takifugu flavidus</name>
    <name type="common">sansaifugu</name>
    <dbReference type="NCBI Taxonomy" id="433684"/>
    <lineage>
        <taxon>Eukaryota</taxon>
        <taxon>Metazoa</taxon>
        <taxon>Chordata</taxon>
        <taxon>Craniata</taxon>
        <taxon>Vertebrata</taxon>
        <taxon>Euteleostomi</taxon>
        <taxon>Actinopterygii</taxon>
        <taxon>Neopterygii</taxon>
        <taxon>Teleostei</taxon>
        <taxon>Neoteleostei</taxon>
        <taxon>Acanthomorphata</taxon>
        <taxon>Eupercaria</taxon>
        <taxon>Tetraodontiformes</taxon>
        <taxon>Tetradontoidea</taxon>
        <taxon>Tetraodontidae</taxon>
        <taxon>Takifugu</taxon>
    </lineage>
</organism>
<name>A0A5C6NRD3_9TELE</name>
<reference evidence="2 3" key="1">
    <citation type="submission" date="2019-04" db="EMBL/GenBank/DDBJ databases">
        <title>Chromosome genome assembly for Takifugu flavidus.</title>
        <authorList>
            <person name="Xiao S."/>
        </authorList>
    </citation>
    <scope>NUCLEOTIDE SEQUENCE [LARGE SCALE GENOMIC DNA]</scope>
    <source>
        <strain evidence="2">HTHZ2018</strain>
        <tissue evidence="2">Muscle</tissue>
    </source>
</reference>
<dbReference type="EMBL" id="RHFK02000011">
    <property type="protein sequence ID" value="TWW69171.1"/>
    <property type="molecule type" value="Genomic_DNA"/>
</dbReference>
<gene>
    <name evidence="2" type="ORF">D4764_19G0009700</name>
</gene>
<dbReference type="Proteomes" id="UP000324091">
    <property type="component" value="Chromosome 19"/>
</dbReference>
<proteinExistence type="predicted"/>
<sequence>MFLPTLDQSLRLLVFGRRISVAMATHSIEGVRFCPRIQDAAQIKSDHLCSGPGLEKGNAPEKEALAGPE</sequence>
<evidence type="ECO:0000313" key="3">
    <source>
        <dbReference type="Proteomes" id="UP000324091"/>
    </source>
</evidence>
<accession>A0A5C6NRD3</accession>
<evidence type="ECO:0000313" key="2">
    <source>
        <dbReference type="EMBL" id="TWW69171.1"/>
    </source>
</evidence>
<feature type="region of interest" description="Disordered" evidence="1">
    <location>
        <begin position="49"/>
        <end position="69"/>
    </location>
</feature>
<dbReference type="AlphaFoldDB" id="A0A5C6NRD3"/>
<keyword evidence="3" id="KW-1185">Reference proteome</keyword>
<comment type="caution">
    <text evidence="2">The sequence shown here is derived from an EMBL/GenBank/DDBJ whole genome shotgun (WGS) entry which is preliminary data.</text>
</comment>
<protein>
    <submittedName>
        <fullName evidence="2">Uncharacterized protein</fullName>
    </submittedName>
</protein>
<feature type="compositionally biased region" description="Basic and acidic residues" evidence="1">
    <location>
        <begin position="58"/>
        <end position="69"/>
    </location>
</feature>
<evidence type="ECO:0000256" key="1">
    <source>
        <dbReference type="SAM" id="MobiDB-lite"/>
    </source>
</evidence>